<dbReference type="Pfam" id="PF13921">
    <property type="entry name" value="Myb_DNA-bind_6"/>
    <property type="match status" value="1"/>
</dbReference>
<gene>
    <name evidence="3" type="ORF">M9Y10_034713</name>
</gene>
<name>A0ABR2KFT5_9EUKA</name>
<feature type="domain" description="Myb-like" evidence="1">
    <location>
        <begin position="174"/>
        <end position="224"/>
    </location>
</feature>
<dbReference type="Gene3D" id="1.10.10.60">
    <property type="entry name" value="Homeodomain-like"/>
    <property type="match status" value="2"/>
</dbReference>
<dbReference type="PANTHER" id="PTHR45614:SF253">
    <property type="entry name" value="CHROMOSOME UNDETERMINED SCAFFOLD_38, WHOLE GENOME SHOTGUN SEQUENCE"/>
    <property type="match status" value="1"/>
</dbReference>
<evidence type="ECO:0008006" key="5">
    <source>
        <dbReference type="Google" id="ProtNLM"/>
    </source>
</evidence>
<evidence type="ECO:0000313" key="4">
    <source>
        <dbReference type="Proteomes" id="UP001470230"/>
    </source>
</evidence>
<dbReference type="EMBL" id="JAPFFF010000005">
    <property type="protein sequence ID" value="KAK8889957.1"/>
    <property type="molecule type" value="Genomic_DNA"/>
</dbReference>
<organism evidence="3 4">
    <name type="scientific">Tritrichomonas musculus</name>
    <dbReference type="NCBI Taxonomy" id="1915356"/>
    <lineage>
        <taxon>Eukaryota</taxon>
        <taxon>Metamonada</taxon>
        <taxon>Parabasalia</taxon>
        <taxon>Tritrichomonadida</taxon>
        <taxon>Tritrichomonadidae</taxon>
        <taxon>Tritrichomonas</taxon>
    </lineage>
</organism>
<comment type="caution">
    <text evidence="3">The sequence shown here is derived from an EMBL/GenBank/DDBJ whole genome shotgun (WGS) entry which is preliminary data.</text>
</comment>
<evidence type="ECO:0000259" key="2">
    <source>
        <dbReference type="PROSITE" id="PS51294"/>
    </source>
</evidence>
<dbReference type="PROSITE" id="PS50090">
    <property type="entry name" value="MYB_LIKE"/>
    <property type="match status" value="2"/>
</dbReference>
<accession>A0ABR2KFT5</accession>
<feature type="domain" description="Myb-like" evidence="1">
    <location>
        <begin position="127"/>
        <end position="173"/>
    </location>
</feature>
<dbReference type="InterPro" id="IPR050560">
    <property type="entry name" value="MYB_TF"/>
</dbReference>
<dbReference type="PROSITE" id="PS51294">
    <property type="entry name" value="HTH_MYB"/>
    <property type="match status" value="2"/>
</dbReference>
<reference evidence="3 4" key="1">
    <citation type="submission" date="2024-04" db="EMBL/GenBank/DDBJ databases">
        <title>Tritrichomonas musculus Genome.</title>
        <authorList>
            <person name="Alves-Ferreira E."/>
            <person name="Grigg M."/>
            <person name="Lorenzi H."/>
            <person name="Galac M."/>
        </authorList>
    </citation>
    <scope>NUCLEOTIDE SEQUENCE [LARGE SCALE GENOMIC DNA]</scope>
    <source>
        <strain evidence="3 4">EAF2021</strain>
    </source>
</reference>
<dbReference type="InterPro" id="IPR009057">
    <property type="entry name" value="Homeodomain-like_sf"/>
</dbReference>
<dbReference type="SUPFAM" id="SSF46689">
    <property type="entry name" value="Homeodomain-like"/>
    <property type="match status" value="1"/>
</dbReference>
<evidence type="ECO:0000313" key="3">
    <source>
        <dbReference type="EMBL" id="KAK8889957.1"/>
    </source>
</evidence>
<dbReference type="InterPro" id="IPR001005">
    <property type="entry name" value="SANT/Myb"/>
</dbReference>
<protein>
    <recommendedName>
        <fullName evidence="5">Myb-like DNA-binding domain containing protein</fullName>
    </recommendedName>
</protein>
<feature type="domain" description="HTH myb-type" evidence="2">
    <location>
        <begin position="179"/>
        <end position="228"/>
    </location>
</feature>
<dbReference type="SMART" id="SM00717">
    <property type="entry name" value="SANT"/>
    <property type="match status" value="2"/>
</dbReference>
<dbReference type="PANTHER" id="PTHR45614">
    <property type="entry name" value="MYB PROTEIN-RELATED"/>
    <property type="match status" value="1"/>
</dbReference>
<dbReference type="InterPro" id="IPR017930">
    <property type="entry name" value="Myb_dom"/>
</dbReference>
<dbReference type="CDD" id="cd00167">
    <property type="entry name" value="SANT"/>
    <property type="match status" value="2"/>
</dbReference>
<feature type="domain" description="HTH myb-type" evidence="2">
    <location>
        <begin position="124"/>
        <end position="177"/>
    </location>
</feature>
<keyword evidence="4" id="KW-1185">Reference proteome</keyword>
<proteinExistence type="predicted"/>
<evidence type="ECO:0000259" key="1">
    <source>
        <dbReference type="PROSITE" id="PS50090"/>
    </source>
</evidence>
<sequence length="331" mass="38808">MKVSTSSNKCCLPQNNFPPNFNHIDKINKTKILPIPNILNNQKILNHPQYPQLIQNLRRNESNQFLTCQTLNNNCQGSAFSKSELKCKINKKLINSFAFNANQLPFINHIPNIPNNGLNIKFNKKLRVPFTKEEDEKIRILVQQYGPRSWQLISSCMPGRTPKQCRDRYANYLIPGFSKSEWSKDEDQLLRKLYYEIGPKWSIIQKSFPERSPTSIKNRWNYFLCRQETTDVNENNNNCNVSNHIFETDFVLDENDNKTEIEIFHLLNADDVNSIELQNNENDNIPEINQSKMIQPAELNDQNSIDNQEKEILDIIDNNNLNIFEYDWNII</sequence>
<dbReference type="Proteomes" id="UP001470230">
    <property type="component" value="Unassembled WGS sequence"/>
</dbReference>